<dbReference type="Pfam" id="PF18967">
    <property type="entry name" value="PycTM"/>
    <property type="match status" value="1"/>
</dbReference>
<evidence type="ECO:0000256" key="3">
    <source>
        <dbReference type="ARBA" id="ARBA00022692"/>
    </source>
</evidence>
<feature type="transmembrane region" description="Helical" evidence="8">
    <location>
        <begin position="48"/>
        <end position="69"/>
    </location>
</feature>
<dbReference type="Proteomes" id="UP000078507">
    <property type="component" value="Unassembled WGS sequence"/>
</dbReference>
<protein>
    <recommendedName>
        <fullName evidence="9">Pycsar effector protein domain-containing protein</fullName>
    </recommendedName>
</protein>
<keyword evidence="4" id="KW-0547">Nucleotide-binding</keyword>
<keyword evidence="7 8" id="KW-0472">Membrane</keyword>
<comment type="subcellular location">
    <subcellularLocation>
        <location evidence="1">Cell membrane</location>
    </subcellularLocation>
</comment>
<dbReference type="GO" id="GO:0005886">
    <property type="term" value="C:plasma membrane"/>
    <property type="evidence" value="ECO:0007669"/>
    <property type="project" value="UniProtKB-SubCell"/>
</dbReference>
<feature type="transmembrane region" description="Helical" evidence="8">
    <location>
        <begin position="162"/>
        <end position="180"/>
    </location>
</feature>
<evidence type="ECO:0000256" key="4">
    <source>
        <dbReference type="ARBA" id="ARBA00022741"/>
    </source>
</evidence>
<reference evidence="10 11" key="1">
    <citation type="submission" date="2015-11" db="EMBL/GenBank/DDBJ databases">
        <title>Ensifer anhuiense sp. nov., an effective nitrogen fixation bacterium with Glycine soja.</title>
        <authorList>
            <person name="Yan H."/>
            <person name="Chen W."/>
        </authorList>
    </citation>
    <scope>NUCLEOTIDE SEQUENCE [LARGE SCALE GENOMIC DNA]</scope>
    <source>
        <strain evidence="10 11">LMG 7837</strain>
    </source>
</reference>
<dbReference type="AlphaFoldDB" id="A0A178YNQ2"/>
<evidence type="ECO:0000313" key="10">
    <source>
        <dbReference type="EMBL" id="OAP49139.1"/>
    </source>
</evidence>
<evidence type="ECO:0000256" key="2">
    <source>
        <dbReference type="ARBA" id="ARBA00022475"/>
    </source>
</evidence>
<dbReference type="EMBL" id="LNQB01000057">
    <property type="protein sequence ID" value="OAP49139.1"/>
    <property type="molecule type" value="Genomic_DNA"/>
</dbReference>
<feature type="domain" description="Pycsar effector protein" evidence="9">
    <location>
        <begin position="31"/>
        <end position="179"/>
    </location>
</feature>
<dbReference type="GO" id="GO:0000166">
    <property type="term" value="F:nucleotide binding"/>
    <property type="evidence" value="ECO:0007669"/>
    <property type="project" value="UniProtKB-KW"/>
</dbReference>
<dbReference type="STRING" id="36856.ATB98_12565"/>
<dbReference type="GO" id="GO:0051607">
    <property type="term" value="P:defense response to virus"/>
    <property type="evidence" value="ECO:0007669"/>
    <property type="project" value="UniProtKB-KW"/>
</dbReference>
<comment type="caution">
    <text evidence="10">The sequence shown here is derived from an EMBL/GenBank/DDBJ whole genome shotgun (WGS) entry which is preliminary data.</text>
</comment>
<keyword evidence="5 8" id="KW-1133">Transmembrane helix</keyword>
<evidence type="ECO:0000256" key="6">
    <source>
        <dbReference type="ARBA" id="ARBA00023118"/>
    </source>
</evidence>
<evidence type="ECO:0000256" key="7">
    <source>
        <dbReference type="ARBA" id="ARBA00023136"/>
    </source>
</evidence>
<gene>
    <name evidence="10" type="ORF">ATB98_12565</name>
</gene>
<sequence length="181" mass="19861">MDAVGNLHKFEPPGEGAGQAGPPSAYYDHIRKINDVFYDQIKMSDQKAAYIFTFMFAFLVTSQEGQGVFTWHRYVEGDVLPVIFSAAVALASIFSIISAILVVLPRKSATSTTLFWGAWLAHRNSFFEAAAAGDSSYLFRQYAENADALSAIACGKYRCVTYAFRGLLATVLAYICLLAVK</sequence>
<evidence type="ECO:0000313" key="11">
    <source>
        <dbReference type="Proteomes" id="UP000078507"/>
    </source>
</evidence>
<dbReference type="InterPro" id="IPR043760">
    <property type="entry name" value="PycTM_dom"/>
</dbReference>
<evidence type="ECO:0000256" key="8">
    <source>
        <dbReference type="SAM" id="Phobius"/>
    </source>
</evidence>
<proteinExistence type="predicted"/>
<dbReference type="OrthoDB" id="7348949at2"/>
<feature type="transmembrane region" description="Helical" evidence="8">
    <location>
        <begin position="81"/>
        <end position="104"/>
    </location>
</feature>
<dbReference type="RefSeq" id="WP_066869693.1">
    <property type="nucleotide sequence ID" value="NZ_LNQB01000057.1"/>
</dbReference>
<evidence type="ECO:0000256" key="1">
    <source>
        <dbReference type="ARBA" id="ARBA00004236"/>
    </source>
</evidence>
<name>A0A178YNQ2_SINSA</name>
<keyword evidence="2" id="KW-1003">Cell membrane</keyword>
<evidence type="ECO:0000259" key="9">
    <source>
        <dbReference type="Pfam" id="PF18967"/>
    </source>
</evidence>
<keyword evidence="6" id="KW-0051">Antiviral defense</keyword>
<keyword evidence="3 8" id="KW-0812">Transmembrane</keyword>
<organism evidence="10 11">
    <name type="scientific">Sinorhizobium saheli</name>
    <dbReference type="NCBI Taxonomy" id="36856"/>
    <lineage>
        <taxon>Bacteria</taxon>
        <taxon>Pseudomonadati</taxon>
        <taxon>Pseudomonadota</taxon>
        <taxon>Alphaproteobacteria</taxon>
        <taxon>Hyphomicrobiales</taxon>
        <taxon>Rhizobiaceae</taxon>
        <taxon>Sinorhizobium/Ensifer group</taxon>
        <taxon>Sinorhizobium</taxon>
    </lineage>
</organism>
<keyword evidence="11" id="KW-1185">Reference proteome</keyword>
<accession>A0A178YNQ2</accession>
<evidence type="ECO:0000256" key="5">
    <source>
        <dbReference type="ARBA" id="ARBA00022989"/>
    </source>
</evidence>